<dbReference type="Proteomes" id="UP000325434">
    <property type="component" value="Unassembled WGS sequence"/>
</dbReference>
<gene>
    <name evidence="1" type="ORF">BDV35DRAFT_20569</name>
</gene>
<dbReference type="AlphaFoldDB" id="A0A5N6GJZ5"/>
<sequence>MTITRAGVWGVTASVWGSQKSVADGSSSLLFIISRQSSQVDTGTVSSSSRPKHSLSLSLSRNNDEWRKEVNNLPQSISRLTQPFNIEYLLKEIEIPQYYLRGPQMDEIPAAVNRQWRPTQTEGKEDNQALKIELLWGIKARQRPGKFPEIPG</sequence>
<accession>A0A5N6GJZ5</accession>
<dbReference type="VEuPathDB" id="FungiDB:F9C07_2434"/>
<name>A0A5N6GJZ5_ASPFL</name>
<organism evidence="1">
    <name type="scientific">Aspergillus flavus</name>
    <dbReference type="NCBI Taxonomy" id="5059"/>
    <lineage>
        <taxon>Eukaryota</taxon>
        <taxon>Fungi</taxon>
        <taxon>Dikarya</taxon>
        <taxon>Ascomycota</taxon>
        <taxon>Pezizomycotina</taxon>
        <taxon>Eurotiomycetes</taxon>
        <taxon>Eurotiomycetidae</taxon>
        <taxon>Eurotiales</taxon>
        <taxon>Aspergillaceae</taxon>
        <taxon>Aspergillus</taxon>
        <taxon>Aspergillus subgen. Circumdati</taxon>
    </lineage>
</organism>
<proteinExistence type="predicted"/>
<evidence type="ECO:0000313" key="1">
    <source>
        <dbReference type="EMBL" id="KAB8242676.1"/>
    </source>
</evidence>
<reference evidence="1" key="1">
    <citation type="submission" date="2019-04" db="EMBL/GenBank/DDBJ databases">
        <title>Friends and foes A comparative genomics study of 23 Aspergillus species from section Flavi.</title>
        <authorList>
            <consortium name="DOE Joint Genome Institute"/>
            <person name="Kjaerbolling I."/>
            <person name="Vesth T."/>
            <person name="Frisvad J.C."/>
            <person name="Nybo J.L."/>
            <person name="Theobald S."/>
            <person name="Kildgaard S."/>
            <person name="Isbrandt T."/>
            <person name="Kuo A."/>
            <person name="Sato A."/>
            <person name="Lyhne E.K."/>
            <person name="Kogle M.E."/>
            <person name="Wiebenga A."/>
            <person name="Kun R.S."/>
            <person name="Lubbers R.J."/>
            <person name="Makela M.R."/>
            <person name="Barry K."/>
            <person name="Chovatia M."/>
            <person name="Clum A."/>
            <person name="Daum C."/>
            <person name="Haridas S."/>
            <person name="He G."/>
            <person name="LaButti K."/>
            <person name="Lipzen A."/>
            <person name="Mondo S."/>
            <person name="Riley R."/>
            <person name="Salamov A."/>
            <person name="Simmons B.A."/>
            <person name="Magnuson J.K."/>
            <person name="Henrissat B."/>
            <person name="Mortensen U.H."/>
            <person name="Larsen T.O."/>
            <person name="Devries R.P."/>
            <person name="Grigoriev I.V."/>
            <person name="Machida M."/>
            <person name="Baker S.E."/>
            <person name="Andersen M.R."/>
        </authorList>
    </citation>
    <scope>NUCLEOTIDE SEQUENCE [LARGE SCALE GENOMIC DNA]</scope>
    <source>
        <strain evidence="1">CBS 121.62</strain>
    </source>
</reference>
<protein>
    <submittedName>
        <fullName evidence="1">Uncharacterized protein</fullName>
    </submittedName>
</protein>
<dbReference type="EMBL" id="ML734658">
    <property type="protein sequence ID" value="KAB8242676.1"/>
    <property type="molecule type" value="Genomic_DNA"/>
</dbReference>